<organism evidence="1 2">
    <name type="scientific">Striga hermonthica</name>
    <name type="common">Purple witchweed</name>
    <name type="synonym">Buchnera hermonthica</name>
    <dbReference type="NCBI Taxonomy" id="68872"/>
    <lineage>
        <taxon>Eukaryota</taxon>
        <taxon>Viridiplantae</taxon>
        <taxon>Streptophyta</taxon>
        <taxon>Embryophyta</taxon>
        <taxon>Tracheophyta</taxon>
        <taxon>Spermatophyta</taxon>
        <taxon>Magnoliopsida</taxon>
        <taxon>eudicotyledons</taxon>
        <taxon>Gunneridae</taxon>
        <taxon>Pentapetalae</taxon>
        <taxon>asterids</taxon>
        <taxon>lamiids</taxon>
        <taxon>Lamiales</taxon>
        <taxon>Orobanchaceae</taxon>
        <taxon>Buchnereae</taxon>
        <taxon>Striga</taxon>
    </lineage>
</organism>
<sequence length="547" mass="60497">MSGGEEKSVDSSRTARFLWQESLRGLKDANKVHHHKKGTRRLVSDGSRIQHLERRIRVLEGELMEAAAIEFSLYSVAAQHGSSMSKVHAPARRLSRFYFTTANQHNSISAVANQHNSISAAKSIVSGLVLVAKACGNDVPRLTFWLSNSMVLRVIVNRSSGDSLKSTVGARNGKKECSLPLKRESKSSRDPPTLGDRDGPQMFAASLESFEAWIFSRIIESLWWQIFIPHMQSGAAKAIRVSMDSQSRKLCKRTSFGSVDHQQGNFSVQLWKKAFQDAFERLCTARAEGHDCGCLPVISKLIMEQLIGRLDVAMFNAILRESADEIPTDPVADPISDAQVLPIPAGTASFGAGAQLKNAIGDWSRCLTDLFDMDDMDGDTPSKPFRILNALSDLMMLPKDMLLRRSIREEVCPSFGPRLIWRIVKSFVPDEFCSDPIPGAVLEALNAEDSFDSEDDSMMSFPCAVAAAVYMAPSASALATSIFGQFGSPSKLKRSKSSVLEKSQTSDDELDQLNSPLKEVFRSLPSSRGNRKAERYKLLQQAWMNRE</sequence>
<reference evidence="1" key="1">
    <citation type="submission" date="2019-12" db="EMBL/GenBank/DDBJ databases">
        <authorList>
            <person name="Scholes J."/>
        </authorList>
    </citation>
    <scope>NUCLEOTIDE SEQUENCE</scope>
</reference>
<dbReference type="PANTHER" id="PTHR31344">
    <property type="entry name" value="NUCLEAR PORE COMPLEX PROTEIN NUP205"/>
    <property type="match status" value="1"/>
</dbReference>
<protein>
    <submittedName>
        <fullName evidence="1">Uncharacterized protein</fullName>
    </submittedName>
</protein>
<comment type="caution">
    <text evidence="1">The sequence shown here is derived from an EMBL/GenBank/DDBJ whole genome shotgun (WGS) entry which is preliminary data.</text>
</comment>
<name>A0A9N7R9Z2_STRHE</name>
<dbReference type="OrthoDB" id="20172at2759"/>
<dbReference type="AlphaFoldDB" id="A0A9N7R9Z2"/>
<evidence type="ECO:0000313" key="2">
    <source>
        <dbReference type="Proteomes" id="UP001153555"/>
    </source>
</evidence>
<dbReference type="InterPro" id="IPR021827">
    <property type="entry name" value="Nup186/Nup192/Nup205"/>
</dbReference>
<proteinExistence type="predicted"/>
<dbReference type="EMBL" id="CACSLK010020336">
    <property type="protein sequence ID" value="CAA0820127.1"/>
    <property type="molecule type" value="Genomic_DNA"/>
</dbReference>
<keyword evidence="2" id="KW-1185">Reference proteome</keyword>
<dbReference type="PANTHER" id="PTHR31344:SF15">
    <property type="entry name" value="EEIG1_EHBP1 PROTEIN AMINO-TERMINAL DOMAIN PROTEIN"/>
    <property type="match status" value="1"/>
</dbReference>
<accession>A0A9N7R9Z2</accession>
<dbReference type="Proteomes" id="UP001153555">
    <property type="component" value="Unassembled WGS sequence"/>
</dbReference>
<gene>
    <name evidence="1" type="ORF">SHERM_01365</name>
</gene>
<evidence type="ECO:0000313" key="1">
    <source>
        <dbReference type="EMBL" id="CAA0820127.1"/>
    </source>
</evidence>
<dbReference type="GO" id="GO:0005643">
    <property type="term" value="C:nuclear pore"/>
    <property type="evidence" value="ECO:0007669"/>
    <property type="project" value="InterPro"/>
</dbReference>